<dbReference type="PANTHER" id="PTHR31236">
    <property type="entry name" value="BURP DOMAIN PROTEIN USPL1-LIKE"/>
    <property type="match status" value="1"/>
</dbReference>
<dbReference type="OMA" id="CHFIPED"/>
<dbReference type="PANTHER" id="PTHR31236:SF2">
    <property type="entry name" value="BURP DOMAIN PROTEIN RD22"/>
    <property type="match status" value="1"/>
</dbReference>
<dbReference type="SMART" id="SM01045">
    <property type="entry name" value="BURP"/>
    <property type="match status" value="1"/>
</dbReference>
<dbReference type="AlphaFoldDB" id="A0A0J8FQT2"/>
<feature type="domain" description="BURP" evidence="2">
    <location>
        <begin position="167"/>
        <end position="378"/>
    </location>
</feature>
<dbReference type="Gramene" id="KMT18141">
    <property type="protein sequence ID" value="KMT18141"/>
    <property type="gene ID" value="BVRB_2g031700"/>
</dbReference>
<proteinExistence type="predicted"/>
<sequence>MEVQTITSLTFLFIAVIVGQAALPPEIYWKRMLPDVDMPPAVMNSLPTTGQDYVDYANAREAQEAAGIGHTHVHVNPVQGVGVHSRRAGRGHTDVDVNALNGVGVDTAKEGKGGAKVGVNMMKGVEVNAGTKQKPVYVHVHPGFNPFDYRYPHKGQAQNNDPGRSLFFLEKDMKPRHLMSLHFTKTTNAATFLPRDVAKSLPFSSSKLSAILKEFLVEPNTEEAKVIEETIKGCEEKGIQGEEKYCTTSLESLIDYVKNTLGKNVKAMSTDARNVDDKVQKYTISSMGKVAGDNQAIVCHKQRYAYAVFYCHKSKGTSAYMVSLMSASGSTFKTMAICHRDTSAWNTKHLAFQVLNVKPGSVPICHFLPEDHIVWVSK</sequence>
<keyword evidence="1" id="KW-0732">Signal</keyword>
<dbReference type="Pfam" id="PF03181">
    <property type="entry name" value="BURP"/>
    <property type="match status" value="1"/>
</dbReference>
<evidence type="ECO:0000313" key="3">
    <source>
        <dbReference type="EMBL" id="KMT18141.1"/>
    </source>
</evidence>
<evidence type="ECO:0000313" key="4">
    <source>
        <dbReference type="Proteomes" id="UP000035740"/>
    </source>
</evidence>
<dbReference type="PROSITE" id="PS51277">
    <property type="entry name" value="BURP"/>
    <property type="match status" value="1"/>
</dbReference>
<evidence type="ECO:0000259" key="2">
    <source>
        <dbReference type="PROSITE" id="PS51277"/>
    </source>
</evidence>
<dbReference type="InterPro" id="IPR004873">
    <property type="entry name" value="BURP_dom"/>
</dbReference>
<dbReference type="InterPro" id="IPR044816">
    <property type="entry name" value="BURP"/>
</dbReference>
<protein>
    <recommendedName>
        <fullName evidence="2">BURP domain-containing protein</fullName>
    </recommendedName>
</protein>
<reference evidence="3 4" key="1">
    <citation type="journal article" date="2014" name="Nature">
        <title>The genome of the recently domesticated crop plant sugar beet (Beta vulgaris).</title>
        <authorList>
            <person name="Dohm J.C."/>
            <person name="Minoche A.E."/>
            <person name="Holtgrawe D."/>
            <person name="Capella-Gutierrez S."/>
            <person name="Zakrzewski F."/>
            <person name="Tafer H."/>
            <person name="Rupp O."/>
            <person name="Sorensen T.R."/>
            <person name="Stracke R."/>
            <person name="Reinhardt R."/>
            <person name="Goesmann A."/>
            <person name="Kraft T."/>
            <person name="Schulz B."/>
            <person name="Stadler P.F."/>
            <person name="Schmidt T."/>
            <person name="Gabaldon T."/>
            <person name="Lehrach H."/>
            <person name="Weisshaar B."/>
            <person name="Himmelbauer H."/>
        </authorList>
    </citation>
    <scope>NUCLEOTIDE SEQUENCE [LARGE SCALE GENOMIC DNA]</scope>
    <source>
        <tissue evidence="3">Taproot</tissue>
    </source>
</reference>
<dbReference type="EMBL" id="KQ090038">
    <property type="protein sequence ID" value="KMT18141.1"/>
    <property type="molecule type" value="Genomic_DNA"/>
</dbReference>
<dbReference type="Proteomes" id="UP000035740">
    <property type="component" value="Chromosome 2"/>
</dbReference>
<accession>A0A0J8FQT2</accession>
<name>A0A0J8FQT2_BETVV</name>
<organism evidence="3 4">
    <name type="scientific">Beta vulgaris subsp. vulgaris</name>
    <name type="common">Beet</name>
    <dbReference type="NCBI Taxonomy" id="3555"/>
    <lineage>
        <taxon>Eukaryota</taxon>
        <taxon>Viridiplantae</taxon>
        <taxon>Streptophyta</taxon>
        <taxon>Embryophyta</taxon>
        <taxon>Tracheophyta</taxon>
        <taxon>Spermatophyta</taxon>
        <taxon>Magnoliopsida</taxon>
        <taxon>eudicotyledons</taxon>
        <taxon>Gunneridae</taxon>
        <taxon>Pentapetalae</taxon>
        <taxon>Caryophyllales</taxon>
        <taxon>Chenopodiaceae</taxon>
        <taxon>Betoideae</taxon>
        <taxon>Beta</taxon>
    </lineage>
</organism>
<keyword evidence="4" id="KW-1185">Reference proteome</keyword>
<gene>
    <name evidence="3" type="ORF">BVRB_2g031700</name>
</gene>
<evidence type="ECO:0000256" key="1">
    <source>
        <dbReference type="SAM" id="SignalP"/>
    </source>
</evidence>
<feature type="signal peptide" evidence="1">
    <location>
        <begin position="1"/>
        <end position="21"/>
    </location>
</feature>
<dbReference type="OrthoDB" id="654134at2759"/>
<dbReference type="eggNOG" id="ENOG502QQHP">
    <property type="taxonomic scope" value="Eukaryota"/>
</dbReference>
<feature type="chain" id="PRO_5005297548" description="BURP domain-containing protein" evidence="1">
    <location>
        <begin position="22"/>
        <end position="378"/>
    </location>
</feature>